<dbReference type="VEuPathDB" id="FungiDB:MMYC01_202939"/>
<keyword evidence="2" id="KW-1185">Reference proteome</keyword>
<dbReference type="OrthoDB" id="8062037at2759"/>
<evidence type="ECO:0000313" key="1">
    <source>
        <dbReference type="EMBL" id="KXX80809.1"/>
    </source>
</evidence>
<dbReference type="AlphaFoldDB" id="A0A175WBE4"/>
<dbReference type="Proteomes" id="UP000078237">
    <property type="component" value="Unassembled WGS sequence"/>
</dbReference>
<dbReference type="EMBL" id="LCTW02000050">
    <property type="protein sequence ID" value="KXX80809.1"/>
    <property type="molecule type" value="Genomic_DNA"/>
</dbReference>
<accession>A0A175WBE4</accession>
<protein>
    <submittedName>
        <fullName evidence="1">Uncharacterized protein</fullName>
    </submittedName>
</protein>
<proteinExistence type="predicted"/>
<reference evidence="1 2" key="1">
    <citation type="journal article" date="2016" name="Genome Announc.">
        <title>Genome Sequence of Madurella mycetomatis mm55, Isolated from a Human Mycetoma Case in Sudan.</title>
        <authorList>
            <person name="Smit S."/>
            <person name="Derks M.F."/>
            <person name="Bervoets S."/>
            <person name="Fahal A."/>
            <person name="van Leeuwen W."/>
            <person name="van Belkum A."/>
            <person name="van de Sande W.W."/>
        </authorList>
    </citation>
    <scope>NUCLEOTIDE SEQUENCE [LARGE SCALE GENOMIC DNA]</scope>
    <source>
        <strain evidence="2">mm55</strain>
    </source>
</reference>
<name>A0A175WBE4_9PEZI</name>
<evidence type="ECO:0000313" key="2">
    <source>
        <dbReference type="Proteomes" id="UP000078237"/>
    </source>
</evidence>
<sequence length="160" mass="18331">MMRNLCPYDPLLVFGHQEVVHRERREIQARVLNKNLSCQSRFPILGMVQVNKGKLPSGLKSYRTISPISTQNTLAQIPEEASSPEETARHRARASLLKWVRIILARDIGITLKRARDILDLFAAHVVKYNPNWAAYIPASHTLTWKRLAHIANTRPYDVN</sequence>
<comment type="caution">
    <text evidence="1">The sequence shown here is derived from an EMBL/GenBank/DDBJ whole genome shotgun (WGS) entry which is preliminary data.</text>
</comment>
<organism evidence="1 2">
    <name type="scientific">Madurella mycetomatis</name>
    <dbReference type="NCBI Taxonomy" id="100816"/>
    <lineage>
        <taxon>Eukaryota</taxon>
        <taxon>Fungi</taxon>
        <taxon>Dikarya</taxon>
        <taxon>Ascomycota</taxon>
        <taxon>Pezizomycotina</taxon>
        <taxon>Sordariomycetes</taxon>
        <taxon>Sordariomycetidae</taxon>
        <taxon>Sordariales</taxon>
        <taxon>Sordariales incertae sedis</taxon>
        <taxon>Madurella</taxon>
    </lineage>
</organism>
<gene>
    <name evidence="1" type="ORF">MMYC01_202939</name>
</gene>